<reference evidence="2" key="1">
    <citation type="submission" date="2020-11" db="EMBL/GenBank/DDBJ databases">
        <authorList>
            <consortium name="DOE Joint Genome Institute"/>
            <person name="Ahrendt S."/>
            <person name="Riley R."/>
            <person name="Andreopoulos W."/>
            <person name="LaButti K."/>
            <person name="Pangilinan J."/>
            <person name="Ruiz-duenas F.J."/>
            <person name="Barrasa J.M."/>
            <person name="Sanchez-Garcia M."/>
            <person name="Camarero S."/>
            <person name="Miyauchi S."/>
            <person name="Serrano A."/>
            <person name="Linde D."/>
            <person name="Babiker R."/>
            <person name="Drula E."/>
            <person name="Ayuso-Fernandez I."/>
            <person name="Pacheco R."/>
            <person name="Padilla G."/>
            <person name="Ferreira P."/>
            <person name="Barriuso J."/>
            <person name="Kellner H."/>
            <person name="Castanera R."/>
            <person name="Alfaro M."/>
            <person name="Ramirez L."/>
            <person name="Pisabarro A.G."/>
            <person name="Kuo A."/>
            <person name="Tritt A."/>
            <person name="Lipzen A."/>
            <person name="He G."/>
            <person name="Yan M."/>
            <person name="Ng V."/>
            <person name="Cullen D."/>
            <person name="Martin F."/>
            <person name="Rosso M.-N."/>
            <person name="Henrissat B."/>
            <person name="Hibbett D."/>
            <person name="Martinez A.T."/>
            <person name="Grigoriev I.V."/>
        </authorList>
    </citation>
    <scope>NUCLEOTIDE SEQUENCE</scope>
    <source>
        <strain evidence="2">AH 44721</strain>
    </source>
</reference>
<gene>
    <name evidence="2" type="ORF">CPB84DRAFT_1852272</name>
</gene>
<accession>A0A9P5THM6</accession>
<organism evidence="2 3">
    <name type="scientific">Gymnopilus junonius</name>
    <name type="common">Spectacular rustgill mushroom</name>
    <name type="synonym">Gymnopilus spectabilis subsp. junonius</name>
    <dbReference type="NCBI Taxonomy" id="109634"/>
    <lineage>
        <taxon>Eukaryota</taxon>
        <taxon>Fungi</taxon>
        <taxon>Dikarya</taxon>
        <taxon>Basidiomycota</taxon>
        <taxon>Agaricomycotina</taxon>
        <taxon>Agaricomycetes</taxon>
        <taxon>Agaricomycetidae</taxon>
        <taxon>Agaricales</taxon>
        <taxon>Agaricineae</taxon>
        <taxon>Hymenogastraceae</taxon>
        <taxon>Gymnopilus</taxon>
    </lineage>
</organism>
<feature type="region of interest" description="Disordered" evidence="1">
    <location>
        <begin position="417"/>
        <end position="436"/>
    </location>
</feature>
<proteinExistence type="predicted"/>
<feature type="compositionally biased region" description="Acidic residues" evidence="1">
    <location>
        <begin position="164"/>
        <end position="174"/>
    </location>
</feature>
<dbReference type="AlphaFoldDB" id="A0A9P5THM6"/>
<keyword evidence="3" id="KW-1185">Reference proteome</keyword>
<protein>
    <submittedName>
        <fullName evidence="2">Uncharacterized protein</fullName>
    </submittedName>
</protein>
<feature type="region of interest" description="Disordered" evidence="1">
    <location>
        <begin position="296"/>
        <end position="340"/>
    </location>
</feature>
<comment type="caution">
    <text evidence="2">The sequence shown here is derived from an EMBL/GenBank/DDBJ whole genome shotgun (WGS) entry which is preliminary data.</text>
</comment>
<evidence type="ECO:0000256" key="1">
    <source>
        <dbReference type="SAM" id="MobiDB-lite"/>
    </source>
</evidence>
<feature type="region of interest" description="Disordered" evidence="1">
    <location>
        <begin position="164"/>
        <end position="198"/>
    </location>
</feature>
<name>A0A9P5THM6_GYMJU</name>
<sequence length="489" mass="54831">MASMGRQMAGFDGSQAGRNCQLFLTDNFNGHGQLSQLSTLESTGTNSSQYSVPHINSPFENYMPPLTSTSSLESAWSNVQANNEHGKLVKQCELLAAKNAALKEAYEYLVAWVPTSFTEHVIRKREDYPNISYWFHHEYLAALAKGKITSIDDAPIKAQGAELNEADEDNDGEEGVGVHEQAGDVPKRKRGKGQASQGENVKMRYIQHENGKIIDGWRGAEICRYARSIFVGFAMDSKLFSSWVEGSDVTSWNNYYHYMVARFPELGLCELDWKSEQIAGEIYSQWHTHWINKQEMEKTKGKTSSKRLLEETSKDDPSHKKTKVSESMSKSASLDPSSVDLSDLLKTPQINIIPDMPTRPALAMGQAATGNQFLTVDPAVLTSSDTRPQYQFSPILHTHLKASRTLTNTISHTFSSRHSRVASRKYSETPKQPNKMRVNKHSITPRNLCAKEWVEVHHGTVEEFAAYFSALPSEELERFKALSKSLETA</sequence>
<dbReference type="OrthoDB" id="3017257at2759"/>
<evidence type="ECO:0000313" key="3">
    <source>
        <dbReference type="Proteomes" id="UP000724874"/>
    </source>
</evidence>
<dbReference type="Proteomes" id="UP000724874">
    <property type="component" value="Unassembled WGS sequence"/>
</dbReference>
<evidence type="ECO:0000313" key="2">
    <source>
        <dbReference type="EMBL" id="KAF8878791.1"/>
    </source>
</evidence>
<dbReference type="EMBL" id="JADNYJ010000155">
    <property type="protein sequence ID" value="KAF8878791.1"/>
    <property type="molecule type" value="Genomic_DNA"/>
</dbReference>
<feature type="compositionally biased region" description="Basic and acidic residues" evidence="1">
    <location>
        <begin position="307"/>
        <end position="319"/>
    </location>
</feature>